<evidence type="ECO:0000313" key="3">
    <source>
        <dbReference type="Proteomes" id="UP000005239"/>
    </source>
</evidence>
<dbReference type="AlphaFoldDB" id="A0A2A6BKV9"/>
<evidence type="ECO:0000256" key="1">
    <source>
        <dbReference type="SAM" id="MobiDB-lite"/>
    </source>
</evidence>
<reference evidence="2" key="2">
    <citation type="submission" date="2022-06" db="UniProtKB">
        <authorList>
            <consortium name="EnsemblMetazoa"/>
        </authorList>
    </citation>
    <scope>IDENTIFICATION</scope>
    <source>
        <strain evidence="2">PS312</strain>
    </source>
</reference>
<evidence type="ECO:0000313" key="2">
    <source>
        <dbReference type="EnsemblMetazoa" id="PPA44079.1"/>
    </source>
</evidence>
<reference evidence="3" key="1">
    <citation type="journal article" date="2008" name="Nat. Genet.">
        <title>The Pristionchus pacificus genome provides a unique perspective on nematode lifestyle and parasitism.</title>
        <authorList>
            <person name="Dieterich C."/>
            <person name="Clifton S.W."/>
            <person name="Schuster L.N."/>
            <person name="Chinwalla A."/>
            <person name="Delehaunty K."/>
            <person name="Dinkelacker I."/>
            <person name="Fulton L."/>
            <person name="Fulton R."/>
            <person name="Godfrey J."/>
            <person name="Minx P."/>
            <person name="Mitreva M."/>
            <person name="Roeseler W."/>
            <person name="Tian H."/>
            <person name="Witte H."/>
            <person name="Yang S.P."/>
            <person name="Wilson R.K."/>
            <person name="Sommer R.J."/>
        </authorList>
    </citation>
    <scope>NUCLEOTIDE SEQUENCE [LARGE SCALE GENOMIC DNA]</scope>
    <source>
        <strain evidence="3">PS312</strain>
    </source>
</reference>
<feature type="region of interest" description="Disordered" evidence="1">
    <location>
        <begin position="122"/>
        <end position="143"/>
    </location>
</feature>
<dbReference type="Proteomes" id="UP000005239">
    <property type="component" value="Unassembled WGS sequence"/>
</dbReference>
<feature type="compositionally biased region" description="Basic residues" evidence="1">
    <location>
        <begin position="134"/>
        <end position="143"/>
    </location>
</feature>
<accession>A0A2A6BKV9</accession>
<organism evidence="2 3">
    <name type="scientific">Pristionchus pacificus</name>
    <name type="common">Parasitic nematode worm</name>
    <dbReference type="NCBI Taxonomy" id="54126"/>
    <lineage>
        <taxon>Eukaryota</taxon>
        <taxon>Metazoa</taxon>
        <taxon>Ecdysozoa</taxon>
        <taxon>Nematoda</taxon>
        <taxon>Chromadorea</taxon>
        <taxon>Rhabditida</taxon>
        <taxon>Rhabditina</taxon>
        <taxon>Diplogasteromorpha</taxon>
        <taxon>Diplogasteroidea</taxon>
        <taxon>Neodiplogasteridae</taxon>
        <taxon>Pristionchus</taxon>
    </lineage>
</organism>
<protein>
    <submittedName>
        <fullName evidence="2">Uncharacterized protein</fullName>
    </submittedName>
</protein>
<dbReference type="EnsemblMetazoa" id="PPA44079.1">
    <property type="protein sequence ID" value="PPA44079.1"/>
    <property type="gene ID" value="WBGene00282448"/>
</dbReference>
<keyword evidence="3" id="KW-1185">Reference proteome</keyword>
<name>A0A2A6BKV9_PRIPA</name>
<accession>A0A8R1Z6K5</accession>
<sequence length="143" mass="15886">MFREKNVIMLAKQNHCIEVNIKLRCRIVDFPSKNNLGIVRHPEAEIPEAQESRVQSGIDPRVPEADITRLNSPFSILHSCARDGRSALTPALFHLQFGESSSVSLGNRTSIAHLDHQKEDPGRILIGSSDLRSRKAPLKKAAS</sequence>
<proteinExistence type="predicted"/>
<gene>
    <name evidence="2" type="primary">WBGene00282448</name>
</gene>